<sequence length="446" mass="50922">RTPPTSRSSSPSPSPQEPSEDQPGIRSSRRNLGLPPELGPLPPRTRQTGRTTMANQSETPAASAVVYLPVAPRSPTPFHGEINEDVEDWLQHYERVARHNQWTPEQCLQNVYFALEGTARTWFENHEASISSWEEFQAELRRTFANQQRRQRAEELLQARHQGPNESVTSFVEDVLRLMKRADPNAPEDKKLRVLMRGVKENIFGGLVRSPPTTVEGFITEATNIERALHARASHYQRHPGFAALSPSSYSIPDIRDIIRDVVREEIKKLLPATHQPASVSIAEVVREEVQRAIQPEAPASVAAPEEPTLTYAAVTRRPPPPPRAYVAPPRRLSPAPQPDRRSEDQVQYAAQEPRAARKTDVWRTPDRRPLCFHCGEPDHTYRRCPYRRLGLRGFHPNDPRPRHGERPREIAEYLRRPQSPEPATRREFRSPSPRRSASPMHRPRR</sequence>
<dbReference type="PANTHER" id="PTHR33194">
    <property type="entry name" value="ZINC KNUCKLE DOMAINCONTAINING PROTEIN"/>
    <property type="match status" value="1"/>
</dbReference>
<organism evidence="4">
    <name type="scientific">Ixodes ricinus</name>
    <name type="common">Common tick</name>
    <name type="synonym">Acarus ricinus</name>
    <dbReference type="NCBI Taxonomy" id="34613"/>
    <lineage>
        <taxon>Eukaryota</taxon>
        <taxon>Metazoa</taxon>
        <taxon>Ecdysozoa</taxon>
        <taxon>Arthropoda</taxon>
        <taxon>Chelicerata</taxon>
        <taxon>Arachnida</taxon>
        <taxon>Acari</taxon>
        <taxon>Parasitiformes</taxon>
        <taxon>Ixodida</taxon>
        <taxon>Ixodoidea</taxon>
        <taxon>Ixodidae</taxon>
        <taxon>Ixodinae</taxon>
        <taxon>Ixodes</taxon>
    </lineage>
</organism>
<reference evidence="4" key="1">
    <citation type="journal article" date="2018" name="PLoS Negl. Trop. Dis.">
        <title>Sialome diversity of ticks revealed by RNAseq of single tick salivary glands.</title>
        <authorList>
            <person name="Perner J."/>
            <person name="Kropackova S."/>
            <person name="Kopacek P."/>
            <person name="Ribeiro J.M."/>
        </authorList>
    </citation>
    <scope>NUCLEOTIDE SEQUENCE</scope>
    <source>
        <strain evidence="4">Siblings of single egg batch collected in Ceske Budejovice</strain>
        <tissue evidence="4">Salivary glands</tissue>
    </source>
</reference>
<feature type="compositionally biased region" description="Low complexity" evidence="2">
    <location>
        <begin position="1"/>
        <end position="11"/>
    </location>
</feature>
<evidence type="ECO:0000313" key="4">
    <source>
        <dbReference type="EMBL" id="JAR92631.1"/>
    </source>
</evidence>
<dbReference type="EMBL" id="GEGO01002773">
    <property type="protein sequence ID" value="JAR92631.1"/>
    <property type="molecule type" value="Transcribed_RNA"/>
</dbReference>
<name>A0A147BPD5_IXORI</name>
<dbReference type="InterPro" id="IPR001878">
    <property type="entry name" value="Znf_CCHC"/>
</dbReference>
<feature type="compositionally biased region" description="Low complexity" evidence="2">
    <location>
        <begin position="431"/>
        <end position="446"/>
    </location>
</feature>
<feature type="compositionally biased region" description="Polar residues" evidence="2">
    <location>
        <begin position="45"/>
        <end position="60"/>
    </location>
</feature>
<evidence type="ECO:0000256" key="1">
    <source>
        <dbReference type="PROSITE-ProRule" id="PRU00047"/>
    </source>
</evidence>
<feature type="compositionally biased region" description="Basic and acidic residues" evidence="2">
    <location>
        <begin position="396"/>
        <end position="416"/>
    </location>
</feature>
<dbReference type="Pfam" id="PF03732">
    <property type="entry name" value="Retrotrans_gag"/>
    <property type="match status" value="1"/>
</dbReference>
<feature type="non-terminal residue" evidence="4">
    <location>
        <position position="1"/>
    </location>
</feature>
<dbReference type="AlphaFoldDB" id="A0A147BPD5"/>
<feature type="domain" description="CCHC-type" evidence="3">
    <location>
        <begin position="372"/>
        <end position="386"/>
    </location>
</feature>
<keyword evidence="1" id="KW-0479">Metal-binding</keyword>
<dbReference type="GO" id="GO:0008270">
    <property type="term" value="F:zinc ion binding"/>
    <property type="evidence" value="ECO:0007669"/>
    <property type="project" value="UniProtKB-KW"/>
</dbReference>
<feature type="region of interest" description="Disordered" evidence="2">
    <location>
        <begin position="390"/>
        <end position="446"/>
    </location>
</feature>
<protein>
    <submittedName>
        <fullName evidence="4">Putative tick transposon</fullName>
    </submittedName>
</protein>
<feature type="region of interest" description="Disordered" evidence="2">
    <location>
        <begin position="312"/>
        <end position="362"/>
    </location>
</feature>
<feature type="non-terminal residue" evidence="4">
    <location>
        <position position="446"/>
    </location>
</feature>
<proteinExistence type="predicted"/>
<dbReference type="InterPro" id="IPR005162">
    <property type="entry name" value="Retrotrans_gag_dom"/>
</dbReference>
<keyword evidence="1" id="KW-0863">Zinc-finger</keyword>
<dbReference type="GO" id="GO:0003676">
    <property type="term" value="F:nucleic acid binding"/>
    <property type="evidence" value="ECO:0007669"/>
    <property type="project" value="InterPro"/>
</dbReference>
<keyword evidence="1" id="KW-0862">Zinc</keyword>
<dbReference type="PANTHER" id="PTHR33194:SF4">
    <property type="entry name" value="CCHC-TYPE DOMAIN-CONTAINING PROTEIN"/>
    <property type="match status" value="1"/>
</dbReference>
<dbReference type="PROSITE" id="PS50158">
    <property type="entry name" value="ZF_CCHC"/>
    <property type="match status" value="1"/>
</dbReference>
<evidence type="ECO:0000256" key="2">
    <source>
        <dbReference type="SAM" id="MobiDB-lite"/>
    </source>
</evidence>
<accession>A0A147BPD5</accession>
<feature type="region of interest" description="Disordered" evidence="2">
    <location>
        <begin position="1"/>
        <end position="60"/>
    </location>
</feature>
<evidence type="ECO:0000259" key="3">
    <source>
        <dbReference type="PROSITE" id="PS50158"/>
    </source>
</evidence>